<dbReference type="AlphaFoldDB" id="A0A1C7DU98"/>
<dbReference type="KEGG" id="phc:BBI08_14855"/>
<gene>
    <name evidence="1" type="ORF">BBI08_14855</name>
</gene>
<accession>A0A1C7DU98</accession>
<sequence>MAFFATQLGWLMTLESGRWSLDTEKRKRPWRFDGHKTNQQSGVLCHTAGLAYDPRIWALEPGHRKAQAVA</sequence>
<evidence type="ECO:0000313" key="1">
    <source>
        <dbReference type="EMBL" id="ANU15055.2"/>
    </source>
</evidence>
<evidence type="ECO:0000313" key="2">
    <source>
        <dbReference type="Proteomes" id="UP000092687"/>
    </source>
</evidence>
<keyword evidence="2" id="KW-1185">Reference proteome</keyword>
<protein>
    <submittedName>
        <fullName evidence="1">Uncharacterized protein</fullName>
    </submittedName>
</protein>
<organism evidence="1 2">
    <name type="scientific">Planococcus halocryophilus</name>
    <dbReference type="NCBI Taxonomy" id="1215089"/>
    <lineage>
        <taxon>Bacteria</taxon>
        <taxon>Bacillati</taxon>
        <taxon>Bacillota</taxon>
        <taxon>Bacilli</taxon>
        <taxon>Bacillales</taxon>
        <taxon>Caryophanaceae</taxon>
        <taxon>Planococcus</taxon>
    </lineage>
</organism>
<reference evidence="1" key="1">
    <citation type="submission" date="2016-10" db="EMBL/GenBank/DDBJ databases">
        <authorList>
            <person name="de Groot N.N."/>
        </authorList>
    </citation>
    <scope>NUCLEOTIDE SEQUENCE</scope>
    <source>
        <strain evidence="1">DSM 24743</strain>
    </source>
</reference>
<dbReference type="EMBL" id="CP016537">
    <property type="protein sequence ID" value="ANU15055.2"/>
    <property type="molecule type" value="Genomic_DNA"/>
</dbReference>
<dbReference type="Proteomes" id="UP000092687">
    <property type="component" value="Chromosome"/>
</dbReference>
<proteinExistence type="predicted"/>
<name>A0A1C7DU98_9BACL</name>